<sequence length="140" mass="16810">MVSFFKYYLNAEHVYFIWFKFMYYYNVFTAHVSLFRGVVVKQLVLSYARQTPVKHAFFLLHVRLTCTSERCWTATVNDVPVLWYILDRFRQMKSSYLDVKPKNVHSLLSTESIKIRRHLFRCRDTLREKGGKEKSDLGHT</sequence>
<gene>
    <name evidence="1" type="ORF">VNO77_24832</name>
</gene>
<evidence type="ECO:0000313" key="1">
    <source>
        <dbReference type="EMBL" id="KAK7330634.1"/>
    </source>
</evidence>
<keyword evidence="2" id="KW-1185">Reference proteome</keyword>
<dbReference type="AlphaFoldDB" id="A0AAN9QD33"/>
<dbReference type="Proteomes" id="UP001367508">
    <property type="component" value="Unassembled WGS sequence"/>
</dbReference>
<proteinExistence type="predicted"/>
<name>A0AAN9QD33_CANGL</name>
<protein>
    <submittedName>
        <fullName evidence="1">Uncharacterized protein</fullName>
    </submittedName>
</protein>
<comment type="caution">
    <text evidence="1">The sequence shown here is derived from an EMBL/GenBank/DDBJ whole genome shotgun (WGS) entry which is preliminary data.</text>
</comment>
<accession>A0AAN9QD33</accession>
<evidence type="ECO:0000313" key="2">
    <source>
        <dbReference type="Proteomes" id="UP001367508"/>
    </source>
</evidence>
<reference evidence="1 2" key="1">
    <citation type="submission" date="2024-01" db="EMBL/GenBank/DDBJ databases">
        <title>The genomes of 5 underutilized Papilionoideae crops provide insights into root nodulation and disease resistanc.</title>
        <authorList>
            <person name="Jiang F."/>
        </authorList>
    </citation>
    <scope>NUCLEOTIDE SEQUENCE [LARGE SCALE GENOMIC DNA]</scope>
    <source>
        <strain evidence="1">LVBAO_FW01</strain>
        <tissue evidence="1">Leaves</tissue>
    </source>
</reference>
<organism evidence="1 2">
    <name type="scientific">Canavalia gladiata</name>
    <name type="common">Sword bean</name>
    <name type="synonym">Dolichos gladiatus</name>
    <dbReference type="NCBI Taxonomy" id="3824"/>
    <lineage>
        <taxon>Eukaryota</taxon>
        <taxon>Viridiplantae</taxon>
        <taxon>Streptophyta</taxon>
        <taxon>Embryophyta</taxon>
        <taxon>Tracheophyta</taxon>
        <taxon>Spermatophyta</taxon>
        <taxon>Magnoliopsida</taxon>
        <taxon>eudicotyledons</taxon>
        <taxon>Gunneridae</taxon>
        <taxon>Pentapetalae</taxon>
        <taxon>rosids</taxon>
        <taxon>fabids</taxon>
        <taxon>Fabales</taxon>
        <taxon>Fabaceae</taxon>
        <taxon>Papilionoideae</taxon>
        <taxon>50 kb inversion clade</taxon>
        <taxon>NPAAA clade</taxon>
        <taxon>indigoferoid/millettioid clade</taxon>
        <taxon>Phaseoleae</taxon>
        <taxon>Canavalia</taxon>
    </lineage>
</organism>
<dbReference type="EMBL" id="JAYMYQ010000005">
    <property type="protein sequence ID" value="KAK7330634.1"/>
    <property type="molecule type" value="Genomic_DNA"/>
</dbReference>